<dbReference type="PANTHER" id="PTHR33608">
    <property type="entry name" value="BLL2464 PROTEIN"/>
    <property type="match status" value="1"/>
</dbReference>
<evidence type="ECO:0000256" key="1">
    <source>
        <dbReference type="SAM" id="Phobius"/>
    </source>
</evidence>
<evidence type="ECO:0000313" key="3">
    <source>
        <dbReference type="EMBL" id="PWG04413.1"/>
    </source>
</evidence>
<dbReference type="OrthoDB" id="845740at2"/>
<feature type="transmembrane region" description="Helical" evidence="1">
    <location>
        <begin position="12"/>
        <end position="40"/>
    </location>
</feature>
<accession>A0A2U2J7U0</accession>
<dbReference type="EMBL" id="QFFG01000006">
    <property type="protein sequence ID" value="PWG04413.1"/>
    <property type="molecule type" value="Genomic_DNA"/>
</dbReference>
<protein>
    <submittedName>
        <fullName evidence="3">DUF58 domain-containing protein</fullName>
    </submittedName>
</protein>
<gene>
    <name evidence="3" type="ORF">DIS07_13495</name>
</gene>
<reference evidence="3 4" key="1">
    <citation type="submission" date="2018-05" db="EMBL/GenBank/DDBJ databases">
        <title>Polaribacter aquimarinus sp. nov., isolated from sediment in a sediment of sea.</title>
        <authorList>
            <person name="Lu D."/>
        </authorList>
    </citation>
    <scope>NUCLEOTIDE SEQUENCE [LARGE SCALE GENOMIC DNA]</scope>
    <source>
        <strain evidence="3 4">ZY113</strain>
    </source>
</reference>
<name>A0A2U2J7U0_9FLAO</name>
<comment type="caution">
    <text evidence="3">The sequence shown here is derived from an EMBL/GenBank/DDBJ whole genome shotgun (WGS) entry which is preliminary data.</text>
</comment>
<evidence type="ECO:0000259" key="2">
    <source>
        <dbReference type="Pfam" id="PF01882"/>
    </source>
</evidence>
<proteinExistence type="predicted"/>
<keyword evidence="1" id="KW-0812">Transmembrane</keyword>
<keyword evidence="4" id="KW-1185">Reference proteome</keyword>
<evidence type="ECO:0000313" key="4">
    <source>
        <dbReference type="Proteomes" id="UP000245670"/>
    </source>
</evidence>
<dbReference type="Pfam" id="PF01882">
    <property type="entry name" value="DUF58"/>
    <property type="match status" value="1"/>
</dbReference>
<keyword evidence="1" id="KW-1133">Transmembrane helix</keyword>
<keyword evidence="1" id="KW-0472">Membrane</keyword>
<dbReference type="Proteomes" id="UP000245670">
    <property type="component" value="Unassembled WGS sequence"/>
</dbReference>
<dbReference type="InterPro" id="IPR002881">
    <property type="entry name" value="DUF58"/>
</dbReference>
<dbReference type="AlphaFoldDB" id="A0A2U2J7U0"/>
<dbReference type="PANTHER" id="PTHR33608:SF3">
    <property type="entry name" value="SLR2013 PROTEIN"/>
    <property type="match status" value="1"/>
</dbReference>
<feature type="domain" description="DUF58" evidence="2">
    <location>
        <begin position="188"/>
        <end position="354"/>
    </location>
</feature>
<organism evidence="3 4">
    <name type="scientific">Polaribacter aquimarinus</name>
    <dbReference type="NCBI Taxonomy" id="2100726"/>
    <lineage>
        <taxon>Bacteria</taxon>
        <taxon>Pseudomonadati</taxon>
        <taxon>Bacteroidota</taxon>
        <taxon>Flavobacteriia</taxon>
        <taxon>Flavobacteriales</taxon>
        <taxon>Flavobacteriaceae</taxon>
    </lineage>
</organism>
<sequence>MGGIALLFVVGFFIPVFFNISKVLLFMLCVLVLIDVFILYNTKKGITLNRFLPERLSNGDANKISIGIQNYYKFPAHLSIIEEIPFQFQKRDFIFKVIIATNDEKMMHYDLTPTERGVYLFGNVNVYASSPLQLATKKHVLGTPKEIKCYPSFLKLRSFDFKAFTNDSISYGTKKIRRIGHSLEFEQIKEYVSGDDIRSLNWKATAKRNQLMINQYVEEKSQPVYAIIDKGRAMQMHFNNLSLLDYAINATLAISNVILKKQDKAGMLSFSKKLEDWVVAEKRNSQMSLISEALHNLKTDFSESDFSTLYAVIKRKITHRSLLILFTNFETMDGLNRQISYLRALAKNHLVLIVFFENTELKTLTTSNKDDILSVYDSIIAEKFMYEKKSIVRELKKYGIQSVLTKPENLTGDTINKYLELKSRGLF</sequence>